<feature type="region of interest" description="Disordered" evidence="6">
    <location>
        <begin position="2768"/>
        <end position="2796"/>
    </location>
</feature>
<evidence type="ECO:0000256" key="2">
    <source>
        <dbReference type="ARBA" id="ARBA00022771"/>
    </source>
</evidence>
<feature type="compositionally biased region" description="Acidic residues" evidence="6">
    <location>
        <begin position="2174"/>
        <end position="2188"/>
    </location>
</feature>
<evidence type="ECO:0000256" key="3">
    <source>
        <dbReference type="ARBA" id="ARBA00022833"/>
    </source>
</evidence>
<feature type="compositionally biased region" description="Gly residues" evidence="6">
    <location>
        <begin position="510"/>
        <end position="520"/>
    </location>
</feature>
<feature type="region of interest" description="Disordered" evidence="6">
    <location>
        <begin position="2167"/>
        <end position="2201"/>
    </location>
</feature>
<evidence type="ECO:0008006" key="12">
    <source>
        <dbReference type="Google" id="ProtNLM"/>
    </source>
</evidence>
<feature type="region of interest" description="Disordered" evidence="6">
    <location>
        <begin position="2269"/>
        <end position="2383"/>
    </location>
</feature>
<dbReference type="Proteomes" id="UP000708208">
    <property type="component" value="Unassembled WGS sequence"/>
</dbReference>
<dbReference type="GO" id="GO:0090263">
    <property type="term" value="P:positive regulation of canonical Wnt signaling pathway"/>
    <property type="evidence" value="ECO:0007669"/>
    <property type="project" value="TreeGrafter"/>
</dbReference>
<evidence type="ECO:0000259" key="8">
    <source>
        <dbReference type="PROSITE" id="PS51157"/>
    </source>
</evidence>
<dbReference type="GO" id="GO:0000209">
    <property type="term" value="P:protein polyubiquitination"/>
    <property type="evidence" value="ECO:0007669"/>
    <property type="project" value="TreeGrafter"/>
</dbReference>
<dbReference type="PANTHER" id="PTHR46276">
    <property type="entry name" value="E3 UBIQUITIN-PROTEIN LIGASE UBR5"/>
    <property type="match status" value="1"/>
</dbReference>
<dbReference type="GO" id="GO:0034450">
    <property type="term" value="F:ubiquitin-ubiquitin ligase activity"/>
    <property type="evidence" value="ECO:0007669"/>
    <property type="project" value="TreeGrafter"/>
</dbReference>
<feature type="compositionally biased region" description="Polar residues" evidence="6">
    <location>
        <begin position="1516"/>
        <end position="1533"/>
    </location>
</feature>
<dbReference type="FunFam" id="3.30.2410.10:FF:000008">
    <property type="entry name" value="Putative E3 ubiquitin-protein ligase UBR5"/>
    <property type="match status" value="1"/>
</dbReference>
<dbReference type="OrthoDB" id="298098at2759"/>
<dbReference type="GO" id="GO:0008270">
    <property type="term" value="F:zinc ion binding"/>
    <property type="evidence" value="ECO:0007669"/>
    <property type="project" value="UniProtKB-KW"/>
</dbReference>
<dbReference type="PROSITE" id="PS51309">
    <property type="entry name" value="PABC"/>
    <property type="match status" value="1"/>
</dbReference>
<evidence type="ECO:0000256" key="5">
    <source>
        <dbReference type="PROSITE-ProRule" id="PRU00508"/>
    </source>
</evidence>
<dbReference type="PANTHER" id="PTHR46276:SF1">
    <property type="entry name" value="E3 UBIQUITIN-PROTEIN LIGASE UBR5"/>
    <property type="match status" value="1"/>
</dbReference>
<feature type="compositionally biased region" description="Polar residues" evidence="6">
    <location>
        <begin position="1646"/>
        <end position="1658"/>
    </location>
</feature>
<dbReference type="InterPro" id="IPR002004">
    <property type="entry name" value="PABP_HYD_C"/>
</dbReference>
<feature type="compositionally biased region" description="Low complexity" evidence="6">
    <location>
        <begin position="2663"/>
        <end position="2676"/>
    </location>
</feature>
<feature type="compositionally biased region" description="Polar residues" evidence="6">
    <location>
        <begin position="2283"/>
        <end position="2303"/>
    </location>
</feature>
<dbReference type="GO" id="GO:0005634">
    <property type="term" value="C:nucleus"/>
    <property type="evidence" value="ECO:0007669"/>
    <property type="project" value="TreeGrafter"/>
</dbReference>
<gene>
    <name evidence="10" type="ORF">AFUS01_LOCUS44088</name>
</gene>
<feature type="compositionally biased region" description="Low complexity" evidence="6">
    <location>
        <begin position="2314"/>
        <end position="2323"/>
    </location>
</feature>
<evidence type="ECO:0000256" key="4">
    <source>
        <dbReference type="PROSITE-ProRule" id="PRU00104"/>
    </source>
</evidence>
<evidence type="ECO:0000256" key="1">
    <source>
        <dbReference type="ARBA" id="ARBA00022723"/>
    </source>
</evidence>
<feature type="domain" description="HECT" evidence="7">
    <location>
        <begin position="2816"/>
        <end position="3101"/>
    </location>
</feature>
<dbReference type="Pfam" id="PF00658">
    <property type="entry name" value="MLLE"/>
    <property type="match status" value="1"/>
</dbReference>
<dbReference type="FunFam" id="1.10.8.10:FF:000009">
    <property type="entry name" value="Putative E3 ubiquitin-protein ligase UBR5"/>
    <property type="match status" value="1"/>
</dbReference>
<feature type="compositionally biased region" description="Acidic residues" evidence="6">
    <location>
        <begin position="1671"/>
        <end position="1700"/>
    </location>
</feature>
<feature type="region of interest" description="Disordered" evidence="6">
    <location>
        <begin position="1912"/>
        <end position="1952"/>
    </location>
</feature>
<feature type="zinc finger region" description="UBR-type" evidence="5">
    <location>
        <begin position="1186"/>
        <end position="1270"/>
    </location>
</feature>
<protein>
    <recommendedName>
        <fullName evidence="12">E3 ubiquitin-protein ligase UBR5</fullName>
    </recommendedName>
</protein>
<feature type="region of interest" description="Disordered" evidence="6">
    <location>
        <begin position="1019"/>
        <end position="1054"/>
    </location>
</feature>
<organism evidence="10 11">
    <name type="scientific">Allacma fusca</name>
    <dbReference type="NCBI Taxonomy" id="39272"/>
    <lineage>
        <taxon>Eukaryota</taxon>
        <taxon>Metazoa</taxon>
        <taxon>Ecdysozoa</taxon>
        <taxon>Arthropoda</taxon>
        <taxon>Hexapoda</taxon>
        <taxon>Collembola</taxon>
        <taxon>Symphypleona</taxon>
        <taxon>Sminthuridae</taxon>
        <taxon>Allacma</taxon>
    </lineage>
</organism>
<dbReference type="Pfam" id="PF11547">
    <property type="entry name" value="E3_UbLigase_EDD"/>
    <property type="match status" value="1"/>
</dbReference>
<comment type="caution">
    <text evidence="10">The sequence shown here is derived from an EMBL/GenBank/DDBJ whole genome shotgun (WGS) entry which is preliminary data.</text>
</comment>
<dbReference type="CDD" id="cd19675">
    <property type="entry name" value="UBR-box_UBR5"/>
    <property type="match status" value="1"/>
</dbReference>
<keyword evidence="4" id="KW-0833">Ubl conjugation pathway</keyword>
<keyword evidence="2" id="KW-0863">Zinc-finger</keyword>
<dbReference type="InterPro" id="IPR024725">
    <property type="entry name" value="UBR5_UBA"/>
</dbReference>
<feature type="compositionally biased region" description="Pro residues" evidence="6">
    <location>
        <begin position="2269"/>
        <end position="2280"/>
    </location>
</feature>
<feature type="region of interest" description="Disordered" evidence="6">
    <location>
        <begin position="2654"/>
        <end position="2684"/>
    </location>
</feature>
<dbReference type="Pfam" id="PF00632">
    <property type="entry name" value="HECT"/>
    <property type="match status" value="1"/>
</dbReference>
<feature type="region of interest" description="Disordered" evidence="6">
    <location>
        <begin position="575"/>
        <end position="631"/>
    </location>
</feature>
<dbReference type="InterPro" id="IPR047503">
    <property type="entry name" value="UBR-box_UBR5"/>
</dbReference>
<feature type="region of interest" description="Disordered" evidence="6">
    <location>
        <begin position="285"/>
        <end position="326"/>
    </location>
</feature>
<proteinExistence type="predicted"/>
<evidence type="ECO:0000313" key="11">
    <source>
        <dbReference type="Proteomes" id="UP000708208"/>
    </source>
</evidence>
<dbReference type="GO" id="GO:0043130">
    <property type="term" value="F:ubiquitin binding"/>
    <property type="evidence" value="ECO:0007669"/>
    <property type="project" value="InterPro"/>
</dbReference>
<dbReference type="CDD" id="cd14423">
    <property type="entry name" value="CUE_UBR5"/>
    <property type="match status" value="1"/>
</dbReference>
<keyword evidence="1" id="KW-0479">Metal-binding</keyword>
<dbReference type="SMART" id="SM00396">
    <property type="entry name" value="ZnF_UBR1"/>
    <property type="match status" value="1"/>
</dbReference>
<feature type="compositionally biased region" description="Low complexity" evidence="6">
    <location>
        <begin position="941"/>
        <end position="960"/>
    </location>
</feature>
<feature type="region of interest" description="Disordered" evidence="6">
    <location>
        <begin position="489"/>
        <end position="523"/>
    </location>
</feature>
<dbReference type="InterPro" id="IPR003126">
    <property type="entry name" value="Znf_UBR"/>
</dbReference>
<feature type="region of interest" description="Disordered" evidence="6">
    <location>
        <begin position="1299"/>
        <end position="1327"/>
    </location>
</feature>
<reference evidence="10" key="1">
    <citation type="submission" date="2021-06" db="EMBL/GenBank/DDBJ databases">
        <authorList>
            <person name="Hodson N. C."/>
            <person name="Mongue J. A."/>
            <person name="Jaron S. K."/>
        </authorList>
    </citation>
    <scope>NUCLEOTIDE SEQUENCE</scope>
</reference>
<dbReference type="PROSITE" id="PS51157">
    <property type="entry name" value="ZF_UBR"/>
    <property type="match status" value="1"/>
</dbReference>
<feature type="region of interest" description="Disordered" evidence="6">
    <location>
        <begin position="240"/>
        <end position="264"/>
    </location>
</feature>
<feature type="region of interest" description="Disordered" evidence="6">
    <location>
        <begin position="935"/>
        <end position="971"/>
    </location>
</feature>
<dbReference type="InterPro" id="IPR000569">
    <property type="entry name" value="HECT_dom"/>
</dbReference>
<dbReference type="PROSITE" id="PS50237">
    <property type="entry name" value="HECT"/>
    <property type="match status" value="1"/>
</dbReference>
<dbReference type="EMBL" id="CAJVCH010570298">
    <property type="protein sequence ID" value="CAG7834600.1"/>
    <property type="molecule type" value="Genomic_DNA"/>
</dbReference>
<feature type="compositionally biased region" description="Low complexity" evidence="6">
    <location>
        <begin position="1925"/>
        <end position="1940"/>
    </location>
</feature>
<feature type="region of interest" description="Disordered" evidence="6">
    <location>
        <begin position="1515"/>
        <end position="1536"/>
    </location>
</feature>
<dbReference type="SMART" id="SM00119">
    <property type="entry name" value="HECTc"/>
    <property type="match status" value="1"/>
</dbReference>
<feature type="compositionally biased region" description="Polar residues" evidence="6">
    <location>
        <begin position="1030"/>
        <end position="1039"/>
    </location>
</feature>
<accession>A0A8J2PS45</accession>
<keyword evidence="11" id="KW-1185">Reference proteome</keyword>
<feature type="compositionally biased region" description="Low complexity" evidence="6">
    <location>
        <begin position="91"/>
        <end position="103"/>
    </location>
</feature>
<evidence type="ECO:0000259" key="7">
    <source>
        <dbReference type="PROSITE" id="PS50237"/>
    </source>
</evidence>
<feature type="compositionally biased region" description="Gly residues" evidence="6">
    <location>
        <begin position="2771"/>
        <end position="2781"/>
    </location>
</feature>
<sequence>MSSVHFVVHPLPGSDEQLAERLRELGEKINRYGLNVPSVLSSLRGGPSVRQVAVGPAHIAVLFEDGRVARLAFSVISDRLDLSRSDAAKVSSKPFSSGSSRQQQRQRGRINRAATLRGGRGTGVIMASSRPVVPAQYVPEDLINQAQMVLQGKSRSLIIRELQRTNLDVNLAVNNLLSRDDEEGEDADDSQDSYVSEDLMSLLDSGIGGAADPVMLSDAVDAVFPDDMFAYSSLRNRSAAGSRTLRQSDRSGASGGVESGDRDSFSRWRDRQYFGPRRWLENALREPWNNNSNDGTPSETNRTSSKSGQTQAGTSSGSSNPATLNQSSPIWLSDEIEYWPDGSRNLKFIAIAAMHSELVAVGVNGSLYQWKWVEVEPYKHHENPSVFHPRVISLGLTNEKVVCVSSSSIRCSVATESGKVATWVDESIAHVASRLEHSTQVFQDSFQNQKVVQLIVCNLYTLARTESNSLYWWGVLPYNQRKKLWDKYRTKSKKQHKPAGSTGTTQSTGHSGGINSGSGGSAMTDITTGSQVLMRVAPMYQSGSIGFTVSGGIPKVGQLLNQAWNLTDKCRFKVLPGPPPAEVRKLEPRSSETMPPPPSPASSTCSDTTIPSTSQKRVKKNLTMREGHEKKDEEEWQLKDVIFVEDSKNFPIGKVLKIDGSYALIKFQQGSASAGTCSASQSGKESSNVKDIISNKDGKEEDVTSMLQDCRLLRLDELQLVKNGTLPKAPDCIQKIPRRVHLTDLSNILSLSVDAVGIHAVVRDGKKMIFKSYNLSSGKVESESPFPSDTGAFLGLDPTLITLNCSGDSEFMSILRDGNGTIYPLVKDCLDAIKDPILIDLPPLKCVGLGIHALPHVGAQQKNQVGVLVLAMENQVLMSKVLKCDIEGVRQVLMSLDYEIQSKSSSVMLNKVLFERCDGNRNIFHVCVSMAMPTTNKESESLTTTSSATGNTAGTSTGANCPSPSNPFHTHMDSSIESIAAVLSTPGGSSAVRSAQTSSPSNVLRDMMRRANERIHEPEDSYAPLALPGHSSQISSSMSLDADDSNESNESSNTIGFRAFGSTSIGTGSTSQLGGASIQSSPFIWDPNDRVRNAQAALKLMCESFALEPHLHQLLGERDAKGQTPFMLAVTCRSYPAALTIFETIQKISKERSPDPDVQKKIMMSMIYPPGSLPDDSPLHVLCCNDTCSFTWTGAEHINQDIFECRTCGLVGSLCCCTECARVCHKGHDCKLKRTSPTAYCDCWEKCKCKALVMGNQQARYDLLCKLVAETDLVSINNSRGENILLFLVQTAGRQILEQKQHRTTRTRAASSQRKPADVADADMPDHDLQPPRFCRTALEQLLDDWAAVKAMIMSGTPDPSTDDQSGTALLDKFTYKILIKCNSEMMDTLLTTIIRELQSKSAVRQAEAETVARRFIRSVARIFVIISVELAPVVKKAITPAHVESCRKVFTSLITLSIEELCEIANSQIAPVRLGVARPTASFPLLPSSSEFGSEELFNTEPLQPYLSAAGVETDQMSLSEASNPANSSQMDSESHPIQIVTGDSTSRRGASFVHASNDEGEGDNDQDGEDGMDEHDQDHDVNDNDMDNVDERDERVQGSGSVHADQPMAEGGEQESDMELDLLAESESDSDDNQSNLNDAASVAQRSIQTHATAGSDTGGGVANLALFSEDDSDDSTQQVDEDEDDDEDESEGNDSDDRDTVTVGNAGATGGGTSASGGGGGGTAAGGGGSNANASVVDDFVIGEDQIFERRSNQASGNNQRGNLAPVSMQWAIRNRDTAGVRSGTTSGLVFIDHTSGTMRRSAATTAVAAAAAAAANSQESVTMATTASGLARAFGIIMREIGDLLKVLPDYPATTQRLSRKLEVTQEDVNRLQVHLDRRLLTVWEWLLTVMDSTEAQLRFGASLTASNEPGSTGRVRPHITTTTTTTPAATSWTRTGGLTSDARTTRERDEMNVARREFLSYSLSLMRAHNSEHFDSLPVIDVSSLKHVAYVFDSLIYFLRSGSDNSVEAAAVGTTTTTGESDFENIIVHDPDEPDDMSFATAQSSLNNVVDLGDYDEEVSQTSAAGKNSNYGGRKHLFFQRSDSTLCLGCPPPDPFQAPVCESLPLAEKPHLLQPNVRKEELFGLPKTPGNSSLMEIRTTQLGLTTRSEEAPSYSALLAKKSRLSADETVAEEEEMASEEDSSGDPSGLANTVTPTSYSATKGAVSIAPEILKTKPADELSISPSPSSCPRSIPCVEPVISIPLSKPPPLVKITPVVTELNVPVPTPSSGLPPPNKWGQPQSAPQDLSMASMSTSGTGDISRERESLASSTGGSTSSTMLRAPIIVSAKKISGSGNSSAQGSSGSSPSAGVGQPSSDRIGDASVSDVTMGRSPGKSVIVCHRPSSVPVNESSSGDAPDILVVPMDSAADNVSAHVTVETTCQPPTLKLPTLTPLGHTKVGEGNSSGCTQQQQQLVLFNSSMISDEVLLGRWRLTLELFGRVFVDDVGLEPGSVISELGGFPVKESRFRREMERLRNSQQRDLTLSKLERDRNQLLISTFKELNNHYNSAHRRANSPHPPLAVNRVKVTFKDEPGEGSGVARSFYTAIAEALLSEERIPSLEGCLVGTKYGTQFNVLQRLRLREDYIRRGQQVRIVKRGSPRVREIRRNLSYEARPFHPSSSTGEGSSNPSSLNDHLSSHQQQIGERLYGKIQSLRPSLAPRITGMLLELPPPQLLILLASEDTLKQRVDEAVELILTHSREIPGEALIELDVFNFTKNSGNAGSAGNTGGSSGGTGAAIKKGSTADGDEWPNEANDDCSPLFYQPGKKGFFSPRQGKITNERLNAFRNIGRIIGLCLLQNELCPMSLNRHVIKFILGRPIRFHDMAFFDPVMYESFRQLILDAENKDGERLFSAMELTFSLDLSPDEGGRNVELVYGGRSIEVNENNVYDYVRKYAEYRMVKSQYKALEEIRNGVYDVVPQSALEGLTAEDLRLLLNGVGDINVTTLISYTSFNDESGESSEKLLRFKKWLWSIVEKMSNLERQELVYFWTGSPALPASEDGFQPMPSVTIRPADDTHLPTANTCISRLYVPLYSSRYILRNKILMAIKTKNFGFV</sequence>
<feature type="compositionally biased region" description="Low complexity" evidence="6">
    <location>
        <begin position="303"/>
        <end position="319"/>
    </location>
</feature>
<dbReference type="GO" id="GO:0005737">
    <property type="term" value="C:cytoplasm"/>
    <property type="evidence" value="ECO:0007669"/>
    <property type="project" value="TreeGrafter"/>
</dbReference>
<keyword evidence="3" id="KW-0862">Zinc</keyword>
<feature type="compositionally biased region" description="Polar residues" evidence="6">
    <location>
        <begin position="288"/>
        <end position="302"/>
    </location>
</feature>
<dbReference type="GO" id="GO:0003723">
    <property type="term" value="F:RNA binding"/>
    <property type="evidence" value="ECO:0007669"/>
    <property type="project" value="InterPro"/>
</dbReference>
<feature type="compositionally biased region" description="Acidic residues" evidence="6">
    <location>
        <begin position="1614"/>
        <end position="1634"/>
    </location>
</feature>
<name>A0A8J2PS45_9HEXA</name>
<feature type="region of interest" description="Disordered" evidence="6">
    <location>
        <begin position="87"/>
        <end position="109"/>
    </location>
</feature>
<feature type="compositionally biased region" description="Low complexity" evidence="6">
    <location>
        <begin position="2337"/>
        <end position="2361"/>
    </location>
</feature>
<feature type="compositionally biased region" description="Low complexity" evidence="6">
    <location>
        <begin position="1635"/>
        <end position="1644"/>
    </location>
</feature>
<feature type="compositionally biased region" description="Gly residues" evidence="6">
    <location>
        <begin position="1710"/>
        <end position="1733"/>
    </location>
</feature>
<dbReference type="SMART" id="SM00517">
    <property type="entry name" value="PolyA"/>
    <property type="match status" value="1"/>
</dbReference>
<feature type="compositionally biased region" description="Acidic residues" evidence="6">
    <location>
        <begin position="1560"/>
        <end position="1575"/>
    </location>
</feature>
<evidence type="ECO:0000313" key="10">
    <source>
        <dbReference type="EMBL" id="CAG7834600.1"/>
    </source>
</evidence>
<evidence type="ECO:0000256" key="6">
    <source>
        <dbReference type="SAM" id="MobiDB-lite"/>
    </source>
</evidence>
<feature type="domain" description="UBR-type" evidence="8">
    <location>
        <begin position="1186"/>
        <end position="1270"/>
    </location>
</feature>
<feature type="region of interest" description="Disordered" evidence="6">
    <location>
        <begin position="1555"/>
        <end position="1733"/>
    </location>
</feature>
<evidence type="ECO:0000259" key="9">
    <source>
        <dbReference type="PROSITE" id="PS51309"/>
    </source>
</evidence>
<feature type="compositionally biased region" description="Low complexity" evidence="6">
    <location>
        <begin position="500"/>
        <end position="509"/>
    </location>
</feature>
<feature type="compositionally biased region" description="Polar residues" evidence="6">
    <location>
        <begin position="962"/>
        <end position="971"/>
    </location>
</feature>
<feature type="active site" description="Glycyl thioester intermediate" evidence="4">
    <location>
        <position position="3070"/>
    </location>
</feature>
<feature type="domain" description="PABC" evidence="9">
    <location>
        <begin position="2668"/>
        <end position="2745"/>
    </location>
</feature>